<dbReference type="EMBL" id="KQ993845">
    <property type="protein sequence ID" value="KZV48580.1"/>
    <property type="molecule type" value="Genomic_DNA"/>
</dbReference>
<organism evidence="2 3">
    <name type="scientific">Dorcoceras hygrometricum</name>
    <dbReference type="NCBI Taxonomy" id="472368"/>
    <lineage>
        <taxon>Eukaryota</taxon>
        <taxon>Viridiplantae</taxon>
        <taxon>Streptophyta</taxon>
        <taxon>Embryophyta</taxon>
        <taxon>Tracheophyta</taxon>
        <taxon>Spermatophyta</taxon>
        <taxon>Magnoliopsida</taxon>
        <taxon>eudicotyledons</taxon>
        <taxon>Gunneridae</taxon>
        <taxon>Pentapetalae</taxon>
        <taxon>asterids</taxon>
        <taxon>lamiids</taxon>
        <taxon>Lamiales</taxon>
        <taxon>Gesneriaceae</taxon>
        <taxon>Didymocarpoideae</taxon>
        <taxon>Trichosporeae</taxon>
        <taxon>Loxocarpinae</taxon>
        <taxon>Dorcoceras</taxon>
    </lineage>
</organism>
<evidence type="ECO:0000313" key="2">
    <source>
        <dbReference type="EMBL" id="KZV48580.1"/>
    </source>
</evidence>
<protein>
    <submittedName>
        <fullName evidence="2">Uncharacterized protein</fullName>
    </submittedName>
</protein>
<feature type="region of interest" description="Disordered" evidence="1">
    <location>
        <begin position="173"/>
        <end position="199"/>
    </location>
</feature>
<name>A0A2Z7CNB2_9LAMI</name>
<gene>
    <name evidence="2" type="ORF">F511_21689</name>
</gene>
<sequence length="254" mass="29119">MTRSEIGCFPMDSCPDRECFPRTMPYLPESSPDTSFSINTRASQPPPLSSLQAAAAAVRRRLLRRKIVSGQFDEENPSVQISSRLLVQGDEGVSYPVVDRNGVIYRQSTVKCRFLYETGRSQAQVPASITINDVEGSADYQSNFRRKLNQFKYDRILKWKRSSGSYYFLELRRQRSRGPQQPPNVQIRDSGTSGGSAVRTPALVQRVVMAQRRIIENVLDADRNAESLERQAAAERGRERRRREARMLKRRRKF</sequence>
<proteinExistence type="predicted"/>
<dbReference type="Proteomes" id="UP000250235">
    <property type="component" value="Unassembled WGS sequence"/>
</dbReference>
<evidence type="ECO:0000313" key="3">
    <source>
        <dbReference type="Proteomes" id="UP000250235"/>
    </source>
</evidence>
<reference evidence="2 3" key="1">
    <citation type="journal article" date="2015" name="Proc. Natl. Acad. Sci. U.S.A.">
        <title>The resurrection genome of Boea hygrometrica: A blueprint for survival of dehydration.</title>
        <authorList>
            <person name="Xiao L."/>
            <person name="Yang G."/>
            <person name="Zhang L."/>
            <person name="Yang X."/>
            <person name="Zhao S."/>
            <person name="Ji Z."/>
            <person name="Zhou Q."/>
            <person name="Hu M."/>
            <person name="Wang Y."/>
            <person name="Chen M."/>
            <person name="Xu Y."/>
            <person name="Jin H."/>
            <person name="Xiao X."/>
            <person name="Hu G."/>
            <person name="Bao F."/>
            <person name="Hu Y."/>
            <person name="Wan P."/>
            <person name="Li L."/>
            <person name="Deng X."/>
            <person name="Kuang T."/>
            <person name="Xiang C."/>
            <person name="Zhu J.K."/>
            <person name="Oliver M.J."/>
            <person name="He Y."/>
        </authorList>
    </citation>
    <scope>NUCLEOTIDE SEQUENCE [LARGE SCALE GENOMIC DNA]</scope>
    <source>
        <strain evidence="3">cv. XS01</strain>
    </source>
</reference>
<evidence type="ECO:0000256" key="1">
    <source>
        <dbReference type="SAM" id="MobiDB-lite"/>
    </source>
</evidence>
<accession>A0A2Z7CNB2</accession>
<keyword evidence="3" id="KW-1185">Reference proteome</keyword>
<dbReference type="AlphaFoldDB" id="A0A2Z7CNB2"/>
<feature type="region of interest" description="Disordered" evidence="1">
    <location>
        <begin position="230"/>
        <end position="254"/>
    </location>
</feature>
<feature type="compositionally biased region" description="Basic residues" evidence="1">
    <location>
        <begin position="239"/>
        <end position="254"/>
    </location>
</feature>